<name>A0AAD7AR10_9AGAR</name>
<dbReference type="EMBL" id="JARIHO010000003">
    <property type="protein sequence ID" value="KAJ7364814.1"/>
    <property type="molecule type" value="Genomic_DNA"/>
</dbReference>
<feature type="coiled-coil region" evidence="1">
    <location>
        <begin position="156"/>
        <end position="183"/>
    </location>
</feature>
<feature type="compositionally biased region" description="Polar residues" evidence="2">
    <location>
        <begin position="34"/>
        <end position="46"/>
    </location>
</feature>
<sequence length="231" mass="25958">MPFELKKGRKRRASDADYAPPSSVKQTRIAAPSPQLTPLTSTNHPGSQLEEDFPSDDPLPPSSAPGSKNCWDDDNELLVDETLSHAPTPLQLQLPPLRDSPLPETPPTSPSGGGSLTSPFRPSPVKAYGGRPRVSAPHRNPRGIRAQKQMPEWKDLQEARETAAHVEAQMLQLEAERDAAQKRDRAKHRDVYSALEHHTSDGTPMHKVLYYFVQFEYARDFYFFRQISKIR</sequence>
<evidence type="ECO:0000313" key="4">
    <source>
        <dbReference type="Proteomes" id="UP001218218"/>
    </source>
</evidence>
<organism evidence="3 4">
    <name type="scientific">Mycena albidolilacea</name>
    <dbReference type="NCBI Taxonomy" id="1033008"/>
    <lineage>
        <taxon>Eukaryota</taxon>
        <taxon>Fungi</taxon>
        <taxon>Dikarya</taxon>
        <taxon>Basidiomycota</taxon>
        <taxon>Agaricomycotina</taxon>
        <taxon>Agaricomycetes</taxon>
        <taxon>Agaricomycetidae</taxon>
        <taxon>Agaricales</taxon>
        <taxon>Marasmiineae</taxon>
        <taxon>Mycenaceae</taxon>
        <taxon>Mycena</taxon>
    </lineage>
</organism>
<proteinExistence type="predicted"/>
<feature type="region of interest" description="Disordered" evidence="2">
    <location>
        <begin position="1"/>
        <end position="150"/>
    </location>
</feature>
<feature type="compositionally biased region" description="Low complexity" evidence="2">
    <location>
        <begin position="87"/>
        <end position="102"/>
    </location>
</feature>
<evidence type="ECO:0000256" key="2">
    <source>
        <dbReference type="SAM" id="MobiDB-lite"/>
    </source>
</evidence>
<accession>A0AAD7AR10</accession>
<reference evidence="3" key="1">
    <citation type="submission" date="2023-03" db="EMBL/GenBank/DDBJ databases">
        <title>Massive genome expansion in bonnet fungi (Mycena s.s.) driven by repeated elements and novel gene families across ecological guilds.</title>
        <authorList>
            <consortium name="Lawrence Berkeley National Laboratory"/>
            <person name="Harder C.B."/>
            <person name="Miyauchi S."/>
            <person name="Viragh M."/>
            <person name="Kuo A."/>
            <person name="Thoen E."/>
            <person name="Andreopoulos B."/>
            <person name="Lu D."/>
            <person name="Skrede I."/>
            <person name="Drula E."/>
            <person name="Henrissat B."/>
            <person name="Morin E."/>
            <person name="Kohler A."/>
            <person name="Barry K."/>
            <person name="LaButti K."/>
            <person name="Morin E."/>
            <person name="Salamov A."/>
            <person name="Lipzen A."/>
            <person name="Mereny Z."/>
            <person name="Hegedus B."/>
            <person name="Baldrian P."/>
            <person name="Stursova M."/>
            <person name="Weitz H."/>
            <person name="Taylor A."/>
            <person name="Grigoriev I.V."/>
            <person name="Nagy L.G."/>
            <person name="Martin F."/>
            <person name="Kauserud H."/>
        </authorList>
    </citation>
    <scope>NUCLEOTIDE SEQUENCE</scope>
    <source>
        <strain evidence="3">CBHHK002</strain>
    </source>
</reference>
<protein>
    <submittedName>
        <fullName evidence="3">Uncharacterized protein</fullName>
    </submittedName>
</protein>
<evidence type="ECO:0000256" key="1">
    <source>
        <dbReference type="SAM" id="Coils"/>
    </source>
</evidence>
<comment type="caution">
    <text evidence="3">The sequence shown here is derived from an EMBL/GenBank/DDBJ whole genome shotgun (WGS) entry which is preliminary data.</text>
</comment>
<gene>
    <name evidence="3" type="ORF">DFH08DRAFT_1017460</name>
</gene>
<keyword evidence="1" id="KW-0175">Coiled coil</keyword>
<evidence type="ECO:0000313" key="3">
    <source>
        <dbReference type="EMBL" id="KAJ7364814.1"/>
    </source>
</evidence>
<keyword evidence="4" id="KW-1185">Reference proteome</keyword>
<dbReference type="Proteomes" id="UP001218218">
    <property type="component" value="Unassembled WGS sequence"/>
</dbReference>
<dbReference type="AlphaFoldDB" id="A0AAD7AR10"/>